<dbReference type="EMBL" id="JAGDFL010000075">
    <property type="protein sequence ID" value="KAG7398668.1"/>
    <property type="molecule type" value="Genomic_DNA"/>
</dbReference>
<comment type="caution">
    <text evidence="2">The sequence shown here is derived from an EMBL/GenBank/DDBJ whole genome shotgun (WGS) entry which is preliminary data.</text>
</comment>
<keyword evidence="3" id="KW-1185">Reference proteome</keyword>
<organism evidence="2 3">
    <name type="scientific">Phytophthora boehmeriae</name>
    <dbReference type="NCBI Taxonomy" id="109152"/>
    <lineage>
        <taxon>Eukaryota</taxon>
        <taxon>Sar</taxon>
        <taxon>Stramenopiles</taxon>
        <taxon>Oomycota</taxon>
        <taxon>Peronosporomycetes</taxon>
        <taxon>Peronosporales</taxon>
        <taxon>Peronosporaceae</taxon>
        <taxon>Phytophthora</taxon>
    </lineage>
</organism>
<dbReference type="AlphaFoldDB" id="A0A8T1X2J6"/>
<evidence type="ECO:0000256" key="1">
    <source>
        <dbReference type="SAM" id="MobiDB-lite"/>
    </source>
</evidence>
<proteinExistence type="predicted"/>
<dbReference type="OrthoDB" id="129874at2759"/>
<reference evidence="2" key="1">
    <citation type="submission" date="2021-02" db="EMBL/GenBank/DDBJ databases">
        <authorList>
            <person name="Palmer J.M."/>
        </authorList>
    </citation>
    <scope>NUCLEOTIDE SEQUENCE</scope>
    <source>
        <strain evidence="2">SCRP23</strain>
    </source>
</reference>
<feature type="compositionally biased region" description="Low complexity" evidence="1">
    <location>
        <begin position="32"/>
        <end position="54"/>
    </location>
</feature>
<dbReference type="Proteomes" id="UP000693981">
    <property type="component" value="Unassembled WGS sequence"/>
</dbReference>
<name>A0A8T1X2J6_9STRA</name>
<gene>
    <name evidence="2" type="ORF">PHYBOEH_010717</name>
</gene>
<evidence type="ECO:0000313" key="3">
    <source>
        <dbReference type="Proteomes" id="UP000693981"/>
    </source>
</evidence>
<sequence>MASQQPDDFFGSSIGDQIMMQEVLELLATEDASSNQEQTSDSSSNNNNAGRDSSVAGPNHGDNETMWSTQDLRGPGVMHEEARQQKQQLQELHAELMKLQDLEVEISQYQQRSVESLQEELDARSEELNELMAQVEIAAKEEVDLINMIRKNLGE</sequence>
<evidence type="ECO:0000313" key="2">
    <source>
        <dbReference type="EMBL" id="KAG7398668.1"/>
    </source>
</evidence>
<accession>A0A8T1X2J6</accession>
<protein>
    <submittedName>
        <fullName evidence="2">Uncharacterized protein</fullName>
    </submittedName>
</protein>
<feature type="region of interest" description="Disordered" evidence="1">
    <location>
        <begin position="21"/>
        <end position="86"/>
    </location>
</feature>